<keyword evidence="1" id="KW-0489">Methyltransferase</keyword>
<reference evidence="5" key="2">
    <citation type="submission" date="2020-09" db="EMBL/GenBank/DDBJ databases">
        <authorList>
            <person name="Sun Q."/>
            <person name="Ohkuma M."/>
        </authorList>
    </citation>
    <scope>NUCLEOTIDE SEQUENCE</scope>
    <source>
        <strain evidence="5">JCM 11219</strain>
    </source>
</reference>
<dbReference type="PANTHER" id="PTHR13069:SF21">
    <property type="entry name" value="ALKYLATED DNA REPAIR PROTEIN ALKB HOMOLOG 8"/>
    <property type="match status" value="1"/>
</dbReference>
<reference evidence="5" key="1">
    <citation type="journal article" date="2014" name="Int. J. Syst. Evol. Microbiol.">
        <title>Complete genome sequence of Corynebacterium casei LMG S-19264T (=DSM 44701T), isolated from a smear-ripened cheese.</title>
        <authorList>
            <consortium name="US DOE Joint Genome Institute (JGI-PGF)"/>
            <person name="Walter F."/>
            <person name="Albersmeier A."/>
            <person name="Kalinowski J."/>
            <person name="Ruckert C."/>
        </authorList>
    </citation>
    <scope>NUCLEOTIDE SEQUENCE</scope>
    <source>
        <strain evidence="5">JCM 11219</strain>
    </source>
</reference>
<dbReference type="RefSeq" id="WP_188603015.1">
    <property type="nucleotide sequence ID" value="NZ_AP026830.1"/>
</dbReference>
<dbReference type="InterPro" id="IPR041698">
    <property type="entry name" value="Methyltransf_25"/>
</dbReference>
<dbReference type="GeneID" id="76207116"/>
<dbReference type="EMBL" id="BMNM01000003">
    <property type="protein sequence ID" value="GGI75782.1"/>
    <property type="molecule type" value="Genomic_DNA"/>
</dbReference>
<dbReference type="InterPro" id="IPR029063">
    <property type="entry name" value="SAM-dependent_MTases_sf"/>
</dbReference>
<evidence type="ECO:0000313" key="5">
    <source>
        <dbReference type="EMBL" id="GGI75782.1"/>
    </source>
</evidence>
<evidence type="ECO:0000256" key="1">
    <source>
        <dbReference type="ARBA" id="ARBA00022603"/>
    </source>
</evidence>
<accession>A0A830E2I5</accession>
<dbReference type="Proteomes" id="UP000657075">
    <property type="component" value="Unassembled WGS sequence"/>
</dbReference>
<dbReference type="Proteomes" id="UP001060771">
    <property type="component" value="Chromosome"/>
</dbReference>
<protein>
    <recommendedName>
        <fullName evidence="3">Methyltransferase domain-containing protein</fullName>
    </recommendedName>
</protein>
<reference evidence="4" key="4">
    <citation type="journal article" date="2023" name="Microbiol. Resour. Announc.">
        <title>Complete Genome Sequence of Vulcanisaeta souniana Strain IC-059, a Hyperthermophilic Archaeon Isolated from Hot Spring Water in Japan.</title>
        <authorList>
            <person name="Kato S."/>
            <person name="Itoh T."/>
            <person name="Wu L."/>
            <person name="Ma J."/>
            <person name="Ohkuma M."/>
        </authorList>
    </citation>
    <scope>NUCLEOTIDE SEQUENCE</scope>
    <source>
        <strain evidence="4">JCM 11219</strain>
    </source>
</reference>
<reference evidence="7" key="3">
    <citation type="submission" date="2022-09" db="EMBL/GenBank/DDBJ databases">
        <title>Complete genome sequence of Vulcanisaeta souniana.</title>
        <authorList>
            <person name="Kato S."/>
            <person name="Itoh T."/>
            <person name="Ohkuma M."/>
        </authorList>
    </citation>
    <scope>NUCLEOTIDE SEQUENCE [LARGE SCALE GENOMIC DNA]</scope>
    <source>
        <strain evidence="7">JCM 11219</strain>
    </source>
</reference>
<evidence type="ECO:0000313" key="4">
    <source>
        <dbReference type="EMBL" id="BDR92474.1"/>
    </source>
</evidence>
<evidence type="ECO:0000313" key="7">
    <source>
        <dbReference type="Proteomes" id="UP001060771"/>
    </source>
</evidence>
<evidence type="ECO:0000256" key="2">
    <source>
        <dbReference type="ARBA" id="ARBA00022679"/>
    </source>
</evidence>
<dbReference type="SUPFAM" id="SSF53335">
    <property type="entry name" value="S-adenosyl-L-methionine-dependent methyltransferases"/>
    <property type="match status" value="1"/>
</dbReference>
<dbReference type="AlphaFoldDB" id="A0A830E2I5"/>
<dbReference type="GO" id="GO:0032259">
    <property type="term" value="P:methylation"/>
    <property type="evidence" value="ECO:0007669"/>
    <property type="project" value="UniProtKB-KW"/>
</dbReference>
<name>A0A830E2I5_9CREN</name>
<dbReference type="InterPro" id="IPR051422">
    <property type="entry name" value="AlkB_tRNA_MeTrf/Diox"/>
</dbReference>
<dbReference type="EMBL" id="AP026830">
    <property type="protein sequence ID" value="BDR92474.1"/>
    <property type="molecule type" value="Genomic_DNA"/>
</dbReference>
<dbReference type="OrthoDB" id="18536at2157"/>
<keyword evidence="2" id="KW-0808">Transferase</keyword>
<organism evidence="5 6">
    <name type="scientific">Vulcanisaeta souniana JCM 11219</name>
    <dbReference type="NCBI Taxonomy" id="1293586"/>
    <lineage>
        <taxon>Archaea</taxon>
        <taxon>Thermoproteota</taxon>
        <taxon>Thermoprotei</taxon>
        <taxon>Thermoproteales</taxon>
        <taxon>Thermoproteaceae</taxon>
        <taxon>Vulcanisaeta</taxon>
    </lineage>
</organism>
<evidence type="ECO:0000259" key="3">
    <source>
        <dbReference type="Pfam" id="PF13649"/>
    </source>
</evidence>
<dbReference type="Gene3D" id="3.40.50.150">
    <property type="entry name" value="Vaccinia Virus protein VP39"/>
    <property type="match status" value="1"/>
</dbReference>
<sequence length="216" mass="23911">MEHLRKLMNAYDAISRIYPETREGGLLARKLLEEVKDLISGLTPGVVLDIGAGAGGNLGITRTSLSNSLYIGCELSMGMIRASGGIIEWVNCSATHLPTRPGSIDLVMSISALHHVPRELMRHVLRGVYESLRPGGLFIATVWGCDKNTLRRLIPIGDCEGYIPWSHGLSERIHRYYRLFRGGELDDEALKIGFSIIRSGVIRVGAFTNYYIVSRK</sequence>
<dbReference type="Pfam" id="PF13649">
    <property type="entry name" value="Methyltransf_25"/>
    <property type="match status" value="1"/>
</dbReference>
<feature type="domain" description="Methyltransferase" evidence="3">
    <location>
        <begin position="47"/>
        <end position="136"/>
    </location>
</feature>
<dbReference type="PANTHER" id="PTHR13069">
    <property type="entry name" value="ALKYLATED DNA REPAIR PROTEIN ALKB HOMOLOG 8"/>
    <property type="match status" value="1"/>
</dbReference>
<evidence type="ECO:0000313" key="6">
    <source>
        <dbReference type="Proteomes" id="UP000657075"/>
    </source>
</evidence>
<dbReference type="GO" id="GO:0008168">
    <property type="term" value="F:methyltransferase activity"/>
    <property type="evidence" value="ECO:0007669"/>
    <property type="project" value="UniProtKB-KW"/>
</dbReference>
<dbReference type="CDD" id="cd02440">
    <property type="entry name" value="AdoMet_MTases"/>
    <property type="match status" value="1"/>
</dbReference>
<keyword evidence="7" id="KW-1185">Reference proteome</keyword>
<proteinExistence type="predicted"/>
<gene>
    <name evidence="5" type="ORF">GCM10007112_10760</name>
    <name evidence="4" type="ORF">Vsou_15670</name>
</gene>